<protein>
    <submittedName>
        <fullName evidence="1">Putative secreted protein</fullName>
    </submittedName>
</protein>
<sequence>MPLSVWTAIWSAPSLVLLPPMKPLECTNTQPSIPLASDSSLSLRPHHFLGRKTLQSKEPKLGGTPCTLQALFSSS</sequence>
<organism evidence="1">
    <name type="scientific">Ixodes ricinus</name>
    <name type="common">Common tick</name>
    <name type="synonym">Acarus ricinus</name>
    <dbReference type="NCBI Taxonomy" id="34613"/>
    <lineage>
        <taxon>Eukaryota</taxon>
        <taxon>Metazoa</taxon>
        <taxon>Ecdysozoa</taxon>
        <taxon>Arthropoda</taxon>
        <taxon>Chelicerata</taxon>
        <taxon>Arachnida</taxon>
        <taxon>Acari</taxon>
        <taxon>Parasitiformes</taxon>
        <taxon>Ixodida</taxon>
        <taxon>Ixodoidea</taxon>
        <taxon>Ixodidae</taxon>
        <taxon>Ixodinae</taxon>
        <taxon>Ixodes</taxon>
    </lineage>
</organism>
<proteinExistence type="predicted"/>
<evidence type="ECO:0000313" key="1">
    <source>
        <dbReference type="EMBL" id="MXU83398.1"/>
    </source>
</evidence>
<name>A0A6B0TVP3_IXORI</name>
<reference evidence="1" key="1">
    <citation type="submission" date="2019-12" db="EMBL/GenBank/DDBJ databases">
        <title>An insight into the sialome of adult female Ixodes ricinus ticks feeding for 6 days.</title>
        <authorList>
            <person name="Perner J."/>
            <person name="Ribeiro J.M.C."/>
        </authorList>
    </citation>
    <scope>NUCLEOTIDE SEQUENCE</scope>
    <source>
        <strain evidence="1">Semi-engorged</strain>
        <tissue evidence="1">Salivary glands</tissue>
    </source>
</reference>
<accession>A0A6B0TVP3</accession>
<dbReference type="AlphaFoldDB" id="A0A6B0TVP3"/>
<dbReference type="EMBL" id="GIFC01001315">
    <property type="protein sequence ID" value="MXU83398.1"/>
    <property type="molecule type" value="Transcribed_RNA"/>
</dbReference>